<dbReference type="VEuPathDB" id="TriTrypDB:ADEAN_000241400"/>
<accession>S9X1E5</accession>
<sequence>MGAGTQGCMIFCYLNAVCGFFIAYCFKIGISSLAIVACENKWELLEKSRACRNASIMYLVIAIVLTVRFQLQRRKENANRYENRVHDYNGGMTGAEEEVPLLRQNNANYGSNQ</sequence>
<dbReference type="PANTHER" id="PTHR39668:SF2">
    <property type="match status" value="1"/>
</dbReference>
<reference evidence="2 3" key="1">
    <citation type="submission" date="2020-08" db="EMBL/GenBank/DDBJ databases">
        <authorList>
            <person name="Newling K."/>
            <person name="Davey J."/>
            <person name="Forrester S."/>
        </authorList>
    </citation>
    <scope>NUCLEOTIDE SEQUENCE [LARGE SCALE GENOMIC DNA]</scope>
    <source>
        <strain evidence="3">Crithidia deanei Carvalho (ATCC PRA-265)</strain>
    </source>
</reference>
<evidence type="ECO:0000256" key="1">
    <source>
        <dbReference type="SAM" id="Phobius"/>
    </source>
</evidence>
<dbReference type="PANTHER" id="PTHR39668">
    <property type="entry name" value="HYPOTHETICAL TRANSMEMBRANE PROTEIN L6586.03-RELATED"/>
    <property type="match status" value="1"/>
</dbReference>
<evidence type="ECO:0000313" key="3">
    <source>
        <dbReference type="Proteomes" id="UP000515908"/>
    </source>
</evidence>
<dbReference type="OrthoDB" id="272020at2759"/>
<evidence type="ECO:0000313" key="2">
    <source>
        <dbReference type="EMBL" id="CAD2214961.1"/>
    </source>
</evidence>
<dbReference type="AlphaFoldDB" id="S9X1E5"/>
<gene>
    <name evidence="2" type="ORF">ADEAN_000241400</name>
</gene>
<keyword evidence="1" id="KW-1133">Transmembrane helix</keyword>
<name>S9X1E5_9TRYP</name>
<organism evidence="2 3">
    <name type="scientific">Angomonas deanei</name>
    <dbReference type="NCBI Taxonomy" id="59799"/>
    <lineage>
        <taxon>Eukaryota</taxon>
        <taxon>Discoba</taxon>
        <taxon>Euglenozoa</taxon>
        <taxon>Kinetoplastea</taxon>
        <taxon>Metakinetoplastina</taxon>
        <taxon>Trypanosomatida</taxon>
        <taxon>Trypanosomatidae</taxon>
        <taxon>Strigomonadinae</taxon>
        <taxon>Angomonas</taxon>
    </lineage>
</organism>
<keyword evidence="3" id="KW-1185">Reference proteome</keyword>
<dbReference type="EMBL" id="LR877148">
    <property type="protein sequence ID" value="CAD2214961.1"/>
    <property type="molecule type" value="Genomic_DNA"/>
</dbReference>
<feature type="transmembrane region" description="Helical" evidence="1">
    <location>
        <begin position="55"/>
        <end position="71"/>
    </location>
</feature>
<feature type="transmembrane region" description="Helical" evidence="1">
    <location>
        <begin position="12"/>
        <end position="35"/>
    </location>
</feature>
<dbReference type="Proteomes" id="UP000515908">
    <property type="component" value="Chromosome 04"/>
</dbReference>
<protein>
    <submittedName>
        <fullName evidence="2">Uncharacterized protein</fullName>
    </submittedName>
</protein>
<keyword evidence="1" id="KW-0472">Membrane</keyword>
<proteinExistence type="predicted"/>
<keyword evidence="1" id="KW-0812">Transmembrane</keyword>